<reference evidence="3 4" key="1">
    <citation type="submission" date="2019-03" db="EMBL/GenBank/DDBJ databases">
        <title>Genome sequence of Lentibacillus salicampi ATCC BAA-719.</title>
        <authorList>
            <person name="Maclea K.S."/>
            <person name="Simoes Junior M."/>
        </authorList>
    </citation>
    <scope>NUCLEOTIDE SEQUENCE [LARGE SCALE GENOMIC DNA]</scope>
    <source>
        <strain evidence="3 4">ATCC BAA-719</strain>
    </source>
</reference>
<dbReference type="Proteomes" id="UP000298484">
    <property type="component" value="Unassembled WGS sequence"/>
</dbReference>
<feature type="domain" description="HTH cro/C1-type" evidence="2">
    <location>
        <begin position="10"/>
        <end position="64"/>
    </location>
</feature>
<dbReference type="CDD" id="cd00093">
    <property type="entry name" value="HTH_XRE"/>
    <property type="match status" value="1"/>
</dbReference>
<protein>
    <submittedName>
        <fullName evidence="3">XRE family transcriptional regulator</fullName>
    </submittedName>
</protein>
<keyword evidence="4" id="KW-1185">Reference proteome</keyword>
<dbReference type="PANTHER" id="PTHR46558:SF11">
    <property type="entry name" value="HTH-TYPE TRANSCRIPTIONAL REGULATOR XRE"/>
    <property type="match status" value="1"/>
</dbReference>
<dbReference type="Pfam" id="PF01381">
    <property type="entry name" value="HTH_3"/>
    <property type="match status" value="1"/>
</dbReference>
<dbReference type="PROSITE" id="PS50943">
    <property type="entry name" value="HTH_CROC1"/>
    <property type="match status" value="1"/>
</dbReference>
<proteinExistence type="predicted"/>
<evidence type="ECO:0000256" key="1">
    <source>
        <dbReference type="ARBA" id="ARBA00023125"/>
    </source>
</evidence>
<dbReference type="OrthoDB" id="72638at2"/>
<dbReference type="SMART" id="SM00530">
    <property type="entry name" value="HTH_XRE"/>
    <property type="match status" value="1"/>
</dbReference>
<accession>A0A4Y9ABG5</accession>
<gene>
    <name evidence="3" type="ORF">E4U82_08785</name>
</gene>
<name>A0A4Y9ABG5_9BACI</name>
<sequence length="132" mass="15348">MTMSILGKRISYLRKKENLKQEELAQKVNVSKSSIGMYERGERNPDYETLQVLADFFQVSRAYLLGDTNNKNAESSEGNYDDDEQNEKAAIMNKIAEDFPDADLMFHDLANMTAEELEDVYDYIKFKQRKKD</sequence>
<dbReference type="PANTHER" id="PTHR46558">
    <property type="entry name" value="TRACRIPTIONAL REGULATORY PROTEIN-RELATED-RELATED"/>
    <property type="match status" value="1"/>
</dbReference>
<keyword evidence="1" id="KW-0238">DNA-binding</keyword>
<dbReference type="SUPFAM" id="SSF47413">
    <property type="entry name" value="lambda repressor-like DNA-binding domains"/>
    <property type="match status" value="1"/>
</dbReference>
<dbReference type="Gene3D" id="1.10.260.40">
    <property type="entry name" value="lambda repressor-like DNA-binding domains"/>
    <property type="match status" value="1"/>
</dbReference>
<dbReference type="InterPro" id="IPR010982">
    <property type="entry name" value="Lambda_DNA-bd_dom_sf"/>
</dbReference>
<evidence type="ECO:0000313" key="4">
    <source>
        <dbReference type="Proteomes" id="UP000298484"/>
    </source>
</evidence>
<evidence type="ECO:0000313" key="3">
    <source>
        <dbReference type="EMBL" id="TFJ93153.1"/>
    </source>
</evidence>
<organism evidence="3 4">
    <name type="scientific">Lentibacillus salicampi</name>
    <dbReference type="NCBI Taxonomy" id="175306"/>
    <lineage>
        <taxon>Bacteria</taxon>
        <taxon>Bacillati</taxon>
        <taxon>Bacillota</taxon>
        <taxon>Bacilli</taxon>
        <taxon>Bacillales</taxon>
        <taxon>Bacillaceae</taxon>
        <taxon>Lentibacillus</taxon>
    </lineage>
</organism>
<dbReference type="InterPro" id="IPR001387">
    <property type="entry name" value="Cro/C1-type_HTH"/>
</dbReference>
<dbReference type="GO" id="GO:0003677">
    <property type="term" value="F:DNA binding"/>
    <property type="evidence" value="ECO:0007669"/>
    <property type="project" value="UniProtKB-KW"/>
</dbReference>
<comment type="caution">
    <text evidence="3">The sequence shown here is derived from an EMBL/GenBank/DDBJ whole genome shotgun (WGS) entry which is preliminary data.</text>
</comment>
<evidence type="ECO:0000259" key="2">
    <source>
        <dbReference type="PROSITE" id="PS50943"/>
    </source>
</evidence>
<dbReference type="EMBL" id="SRHY01000010">
    <property type="protein sequence ID" value="TFJ93153.1"/>
    <property type="molecule type" value="Genomic_DNA"/>
</dbReference>
<dbReference type="AlphaFoldDB" id="A0A4Y9ABG5"/>